<dbReference type="PROSITE" id="PS00108">
    <property type="entry name" value="PROTEIN_KINASE_ST"/>
    <property type="match status" value="1"/>
</dbReference>
<feature type="domain" description="Protein kinase" evidence="14">
    <location>
        <begin position="456"/>
        <end position="737"/>
    </location>
</feature>
<dbReference type="CDD" id="cd00054">
    <property type="entry name" value="EGF_CA"/>
    <property type="match status" value="1"/>
</dbReference>
<dbReference type="PANTHER" id="PTHR27005:SF479">
    <property type="entry name" value="OS06G0706600 PROTEIN"/>
    <property type="match status" value="1"/>
</dbReference>
<evidence type="ECO:0000256" key="7">
    <source>
        <dbReference type="ARBA" id="ARBA00022741"/>
    </source>
</evidence>
<sequence length="779" mass="87154">MAVMDETKRNSLRREVRGSYSLLVALFHLLLLLLSPSKTKAAKSANISLPGCPDSCGGVAIPYPFGIGSNCSISEDFEVFCNTTYNNDKLFFLYNHYLKTYSMPFQFQWIATQILNINISLGQVRVNGPISSQCYNNNTKLDNSFGNDFFNFESTPYRFNHEKNKFMVIGCNTAASATFLIGGKSPESMTMSEAGCVLRCFLESLTNGSCSGIGCCQTSLPKGTNSIRISFDDDESYNNNLVRNFNPCGYALLLEADEFEFDTRYITTDELTGQERPVLLDWTVGRNTTCDVARTKQSSFACKSKNSNCSDSSTGPGYLCNCKDGYEGNPYLDEGCQDIDECANQNSCSNRGKCHNTPGGYYCSCPFGWRHTHNNSRQCELNVVPLAIGTCAAIVLLSFLGISIYAILERRDLSKIKEKYFQQHGGWILLEKIKSNQELGFTIFTKQQIEQATNNFDSANIVGHGGQGTVYKGTLRDHIAAIKKCNIVDENKKKEFGKEMLILSQINHKNIVRLLGCCLEVEVPMLVYEFIPNGTLFHRIHNKKQGTCISLATRLIIAQESAEALAYLHFSTSPPIFHGDVKSANILLDQNCTAKVSDFGASILAPTDEAQFVTFVQGTCGYLDPEYMQSHQLTDKSDVYSFGVVLLELLTSKPALDFDAPEEERSLSSRFLCAMEVNKMHDLLDNEIKCEDDMEAIMKIAELAKECLNMKGEERPTMKEVAEELDRIRKLKQHPWGVEYNPEEIETLLEEGFHHNIKSEYSGYFNIDKEAEESIAVGR</sequence>
<dbReference type="Gene3D" id="1.10.510.10">
    <property type="entry name" value="Transferase(Phosphotransferase) domain 1"/>
    <property type="match status" value="1"/>
</dbReference>
<dbReference type="PANTHER" id="PTHR27005">
    <property type="entry name" value="WALL-ASSOCIATED RECEPTOR KINASE-LIKE 21"/>
    <property type="match status" value="1"/>
</dbReference>
<dbReference type="AlphaFoldDB" id="A0AAV8E7Q5"/>
<keyword evidence="6" id="KW-0677">Repeat</keyword>
<dbReference type="InterPro" id="IPR008271">
    <property type="entry name" value="Ser/Thr_kinase_AS"/>
</dbReference>
<dbReference type="GO" id="GO:0007166">
    <property type="term" value="P:cell surface receptor signaling pathway"/>
    <property type="evidence" value="ECO:0007669"/>
    <property type="project" value="InterPro"/>
</dbReference>
<evidence type="ECO:0000256" key="4">
    <source>
        <dbReference type="ARBA" id="ARBA00022679"/>
    </source>
</evidence>
<evidence type="ECO:0000256" key="1">
    <source>
        <dbReference type="ARBA" id="ARBA00004479"/>
    </source>
</evidence>
<dbReference type="PROSITE" id="PS50011">
    <property type="entry name" value="PROTEIN_KINASE_DOM"/>
    <property type="match status" value="1"/>
</dbReference>
<feature type="signal peptide" evidence="13">
    <location>
        <begin position="1"/>
        <end position="41"/>
    </location>
</feature>
<evidence type="ECO:0000256" key="8">
    <source>
        <dbReference type="ARBA" id="ARBA00022840"/>
    </source>
</evidence>
<accession>A0AAV8E7Q5</accession>
<dbReference type="GO" id="GO:0004674">
    <property type="term" value="F:protein serine/threonine kinase activity"/>
    <property type="evidence" value="ECO:0007669"/>
    <property type="project" value="UniProtKB-KW"/>
</dbReference>
<keyword evidence="12" id="KW-0812">Transmembrane</keyword>
<dbReference type="Pfam" id="PF00069">
    <property type="entry name" value="Pkinase"/>
    <property type="match status" value="1"/>
</dbReference>
<dbReference type="FunFam" id="1.10.510.10:FF:000084">
    <property type="entry name" value="Wall-associated receptor kinase 2"/>
    <property type="match status" value="1"/>
</dbReference>
<gene>
    <name evidence="16" type="ORF">LUZ62_059124</name>
</gene>
<dbReference type="FunFam" id="3.30.200.20:FF:000337">
    <property type="entry name" value="Wall-associated receptor kinase 3"/>
    <property type="match status" value="1"/>
</dbReference>
<feature type="chain" id="PRO_5043933605" evidence="13">
    <location>
        <begin position="42"/>
        <end position="779"/>
    </location>
</feature>
<keyword evidence="17" id="KW-1185">Reference proteome</keyword>
<dbReference type="PROSITE" id="PS50026">
    <property type="entry name" value="EGF_3"/>
    <property type="match status" value="1"/>
</dbReference>
<evidence type="ECO:0000256" key="5">
    <source>
        <dbReference type="ARBA" id="ARBA00022729"/>
    </source>
</evidence>
<evidence type="ECO:0000259" key="15">
    <source>
        <dbReference type="PROSITE" id="PS50026"/>
    </source>
</evidence>
<keyword evidence="7" id="KW-0547">Nucleotide-binding</keyword>
<reference evidence="16" key="1">
    <citation type="submission" date="2022-08" db="EMBL/GenBank/DDBJ databases">
        <authorList>
            <person name="Marques A."/>
        </authorList>
    </citation>
    <scope>NUCLEOTIDE SEQUENCE</scope>
    <source>
        <strain evidence="16">RhyPub2mFocal</strain>
        <tissue evidence="16">Leaves</tissue>
    </source>
</reference>
<dbReference type="EMBL" id="JAMFTS010000003">
    <property type="protein sequence ID" value="KAJ4774867.1"/>
    <property type="molecule type" value="Genomic_DNA"/>
</dbReference>
<dbReference type="InterPro" id="IPR045274">
    <property type="entry name" value="WAK-like"/>
</dbReference>
<feature type="domain" description="EGF-like" evidence="15">
    <location>
        <begin position="338"/>
        <end position="380"/>
    </location>
</feature>
<dbReference type="InterPro" id="IPR001881">
    <property type="entry name" value="EGF-like_Ca-bd_dom"/>
</dbReference>
<name>A0AAV8E7Q5_9POAL</name>
<protein>
    <submittedName>
        <fullName evidence="16">Wall-associated kinase family protein</fullName>
    </submittedName>
</protein>
<dbReference type="InterPro" id="IPR000742">
    <property type="entry name" value="EGF"/>
</dbReference>
<keyword evidence="2" id="KW-0723">Serine/threonine-protein kinase</keyword>
<dbReference type="GO" id="GO:0005886">
    <property type="term" value="C:plasma membrane"/>
    <property type="evidence" value="ECO:0007669"/>
    <property type="project" value="TreeGrafter"/>
</dbReference>
<evidence type="ECO:0000313" key="17">
    <source>
        <dbReference type="Proteomes" id="UP001140206"/>
    </source>
</evidence>
<dbReference type="InterPro" id="IPR025287">
    <property type="entry name" value="WAK_GUB"/>
</dbReference>
<comment type="caution">
    <text evidence="16">The sequence shown here is derived from an EMBL/GenBank/DDBJ whole genome shotgun (WGS) entry which is preliminary data.</text>
</comment>
<dbReference type="SUPFAM" id="SSF57196">
    <property type="entry name" value="EGF/Laminin"/>
    <property type="match status" value="1"/>
</dbReference>
<dbReference type="FunFam" id="2.10.25.10:FF:000628">
    <property type="entry name" value="Wall-associated receptor kinase 2"/>
    <property type="match status" value="1"/>
</dbReference>
<keyword evidence="16" id="KW-0418">Kinase</keyword>
<dbReference type="InterPro" id="IPR011009">
    <property type="entry name" value="Kinase-like_dom_sf"/>
</dbReference>
<dbReference type="GO" id="GO:0005524">
    <property type="term" value="F:ATP binding"/>
    <property type="evidence" value="ECO:0007669"/>
    <property type="project" value="UniProtKB-KW"/>
</dbReference>
<feature type="transmembrane region" description="Helical" evidence="12">
    <location>
        <begin position="383"/>
        <end position="408"/>
    </location>
</feature>
<dbReference type="GO" id="GO:0030247">
    <property type="term" value="F:polysaccharide binding"/>
    <property type="evidence" value="ECO:0007669"/>
    <property type="project" value="InterPro"/>
</dbReference>
<evidence type="ECO:0000256" key="9">
    <source>
        <dbReference type="ARBA" id="ARBA00023157"/>
    </source>
</evidence>
<keyword evidence="9" id="KW-1015">Disulfide bond</keyword>
<evidence type="ECO:0000259" key="14">
    <source>
        <dbReference type="PROSITE" id="PS50011"/>
    </source>
</evidence>
<dbReference type="InterPro" id="IPR018097">
    <property type="entry name" value="EGF_Ca-bd_CS"/>
</dbReference>
<keyword evidence="5 13" id="KW-0732">Signal</keyword>
<evidence type="ECO:0000256" key="10">
    <source>
        <dbReference type="ARBA" id="ARBA00023180"/>
    </source>
</evidence>
<keyword evidence="4" id="KW-0808">Transferase</keyword>
<dbReference type="PROSITE" id="PS01187">
    <property type="entry name" value="EGF_CA"/>
    <property type="match status" value="1"/>
</dbReference>
<evidence type="ECO:0000256" key="13">
    <source>
        <dbReference type="SAM" id="SignalP"/>
    </source>
</evidence>
<evidence type="ECO:0000256" key="6">
    <source>
        <dbReference type="ARBA" id="ARBA00022737"/>
    </source>
</evidence>
<evidence type="ECO:0000256" key="12">
    <source>
        <dbReference type="SAM" id="Phobius"/>
    </source>
</evidence>
<dbReference type="Gene3D" id="3.30.200.20">
    <property type="entry name" value="Phosphorylase Kinase, domain 1"/>
    <property type="match status" value="1"/>
</dbReference>
<dbReference type="SMART" id="SM00179">
    <property type="entry name" value="EGF_CA"/>
    <property type="match status" value="1"/>
</dbReference>
<dbReference type="Pfam" id="PF07645">
    <property type="entry name" value="EGF_CA"/>
    <property type="match status" value="1"/>
</dbReference>
<dbReference type="PROSITE" id="PS00010">
    <property type="entry name" value="ASX_HYDROXYL"/>
    <property type="match status" value="1"/>
</dbReference>
<dbReference type="Proteomes" id="UP001140206">
    <property type="component" value="Chromosome 3"/>
</dbReference>
<dbReference type="CDD" id="cd14066">
    <property type="entry name" value="STKc_IRAK"/>
    <property type="match status" value="1"/>
</dbReference>
<dbReference type="InterPro" id="IPR000152">
    <property type="entry name" value="EGF-type_Asp/Asn_hydroxyl_site"/>
</dbReference>
<organism evidence="16 17">
    <name type="scientific">Rhynchospora pubera</name>
    <dbReference type="NCBI Taxonomy" id="906938"/>
    <lineage>
        <taxon>Eukaryota</taxon>
        <taxon>Viridiplantae</taxon>
        <taxon>Streptophyta</taxon>
        <taxon>Embryophyta</taxon>
        <taxon>Tracheophyta</taxon>
        <taxon>Spermatophyta</taxon>
        <taxon>Magnoliopsida</taxon>
        <taxon>Liliopsida</taxon>
        <taxon>Poales</taxon>
        <taxon>Cyperaceae</taxon>
        <taxon>Cyperoideae</taxon>
        <taxon>Rhynchosporeae</taxon>
        <taxon>Rhynchospora</taxon>
    </lineage>
</organism>
<dbReference type="InterPro" id="IPR000719">
    <property type="entry name" value="Prot_kinase_dom"/>
</dbReference>
<dbReference type="SMART" id="SM00181">
    <property type="entry name" value="EGF"/>
    <property type="match status" value="2"/>
</dbReference>
<evidence type="ECO:0000256" key="2">
    <source>
        <dbReference type="ARBA" id="ARBA00022527"/>
    </source>
</evidence>
<evidence type="ECO:0000313" key="16">
    <source>
        <dbReference type="EMBL" id="KAJ4774867.1"/>
    </source>
</evidence>
<dbReference type="InterPro" id="IPR049883">
    <property type="entry name" value="NOTCH1_EGF-like"/>
</dbReference>
<comment type="caution">
    <text evidence="11">Lacks conserved residue(s) required for the propagation of feature annotation.</text>
</comment>
<proteinExistence type="predicted"/>
<comment type="subcellular location">
    <subcellularLocation>
        <location evidence="1">Membrane</location>
        <topology evidence="1">Single-pass type I membrane protein</topology>
    </subcellularLocation>
</comment>
<keyword evidence="10" id="KW-0325">Glycoprotein</keyword>
<keyword evidence="8" id="KW-0067">ATP-binding</keyword>
<dbReference type="SMART" id="SM00220">
    <property type="entry name" value="S_TKc"/>
    <property type="match status" value="1"/>
</dbReference>
<dbReference type="Pfam" id="PF13947">
    <property type="entry name" value="GUB_WAK_bind"/>
    <property type="match status" value="1"/>
</dbReference>
<dbReference type="FunFam" id="2.10.25.10:FF:000038">
    <property type="entry name" value="Fibrillin 2"/>
    <property type="match status" value="1"/>
</dbReference>
<dbReference type="GO" id="GO:0005509">
    <property type="term" value="F:calcium ion binding"/>
    <property type="evidence" value="ECO:0007669"/>
    <property type="project" value="InterPro"/>
</dbReference>
<evidence type="ECO:0000256" key="11">
    <source>
        <dbReference type="PROSITE-ProRule" id="PRU00076"/>
    </source>
</evidence>
<dbReference type="Gene3D" id="2.10.25.10">
    <property type="entry name" value="Laminin"/>
    <property type="match status" value="1"/>
</dbReference>
<keyword evidence="12" id="KW-0472">Membrane</keyword>
<evidence type="ECO:0000256" key="3">
    <source>
        <dbReference type="ARBA" id="ARBA00022536"/>
    </source>
</evidence>
<keyword evidence="12" id="KW-1133">Transmembrane helix</keyword>
<dbReference type="SUPFAM" id="SSF56112">
    <property type="entry name" value="Protein kinase-like (PK-like)"/>
    <property type="match status" value="1"/>
</dbReference>
<keyword evidence="3 11" id="KW-0245">EGF-like domain</keyword>